<feature type="signal peptide" evidence="1">
    <location>
        <begin position="1"/>
        <end position="23"/>
    </location>
</feature>
<keyword evidence="1" id="KW-0732">Signal</keyword>
<organism evidence="2 3">
    <name type="scientific">Streptomyces somaliensis (strain ATCC 33201 / DSM 40738 / JCM 12659 / KCTC 9044 / NCTC 11332 / NRRL B-12077 / IP 733)</name>
    <dbReference type="NCBI Taxonomy" id="1134445"/>
    <lineage>
        <taxon>Bacteria</taxon>
        <taxon>Bacillati</taxon>
        <taxon>Actinomycetota</taxon>
        <taxon>Actinomycetes</taxon>
        <taxon>Kitasatosporales</taxon>
        <taxon>Streptomycetaceae</taxon>
        <taxon>Streptomyces</taxon>
    </lineage>
</organism>
<keyword evidence="3" id="KW-1185">Reference proteome</keyword>
<protein>
    <recommendedName>
        <fullName evidence="4">Lipoprotein</fullName>
    </recommendedName>
</protein>
<dbReference type="PROSITE" id="PS51257">
    <property type="entry name" value="PROKAR_LIPOPROTEIN"/>
    <property type="match status" value="1"/>
</dbReference>
<reference evidence="2 3" key="1">
    <citation type="submission" date="2020-04" db="EMBL/GenBank/DDBJ databases">
        <title>MicrobeNet Type strains.</title>
        <authorList>
            <person name="Nicholson A.C."/>
        </authorList>
    </citation>
    <scope>NUCLEOTIDE SEQUENCE [LARGE SCALE GENOMIC DNA]</scope>
    <source>
        <strain evidence="2 3">DSM 40738</strain>
    </source>
</reference>
<proteinExistence type="predicted"/>
<sequence length="174" mass="19182">MKTRLGAQALLVSLILTTLTGCSMNESDDIPFAGTATTFAAANEAEKVSSEIYDLIGIKGKASETGPGVTGCSGKDEEKFFQIFHKWSFMPASAADLDGLMERLKRDLPKHGWKIVEYGRDTSMNRNLELTADNDQKKHSVYIVHRAKQNPPKLSLMVVSGCYQVPEGEKVEHF</sequence>
<feature type="chain" id="PRO_5041338042" description="Lipoprotein" evidence="1">
    <location>
        <begin position="24"/>
        <end position="174"/>
    </location>
</feature>
<dbReference type="RefSeq" id="WP_168439058.1">
    <property type="nucleotide sequence ID" value="NZ_JAAXOU010000114.1"/>
</dbReference>
<dbReference type="Proteomes" id="UP000570003">
    <property type="component" value="Unassembled WGS sequence"/>
</dbReference>
<evidence type="ECO:0000313" key="3">
    <source>
        <dbReference type="Proteomes" id="UP000570003"/>
    </source>
</evidence>
<comment type="caution">
    <text evidence="2">The sequence shown here is derived from an EMBL/GenBank/DDBJ whole genome shotgun (WGS) entry which is preliminary data.</text>
</comment>
<name>A0AA44DEN6_STRE0</name>
<dbReference type="EMBL" id="JAAXOU010000114">
    <property type="protein sequence ID" value="NKY14847.1"/>
    <property type="molecule type" value="Genomic_DNA"/>
</dbReference>
<gene>
    <name evidence="2" type="ORF">HGA06_11955</name>
</gene>
<dbReference type="AlphaFoldDB" id="A0AA44DEN6"/>
<accession>A0AA44DEN6</accession>
<evidence type="ECO:0000256" key="1">
    <source>
        <dbReference type="SAM" id="SignalP"/>
    </source>
</evidence>
<evidence type="ECO:0000313" key="2">
    <source>
        <dbReference type="EMBL" id="NKY14847.1"/>
    </source>
</evidence>
<evidence type="ECO:0008006" key="4">
    <source>
        <dbReference type="Google" id="ProtNLM"/>
    </source>
</evidence>